<reference evidence="2" key="1">
    <citation type="submission" date="2021-03" db="EMBL/GenBank/DDBJ databases">
        <authorList>
            <person name="Tagirdzhanova G."/>
        </authorList>
    </citation>
    <scope>NUCLEOTIDE SEQUENCE</scope>
</reference>
<name>A0A8H3EBE0_9LECA</name>
<evidence type="ECO:0000313" key="2">
    <source>
        <dbReference type="EMBL" id="CAF9903941.1"/>
    </source>
</evidence>
<feature type="compositionally biased region" description="Basic and acidic residues" evidence="1">
    <location>
        <begin position="142"/>
        <end position="151"/>
    </location>
</feature>
<accession>A0A8H3EBE0</accession>
<dbReference type="OrthoDB" id="10586109at2759"/>
<feature type="region of interest" description="Disordered" evidence="1">
    <location>
        <begin position="92"/>
        <end position="155"/>
    </location>
</feature>
<keyword evidence="3" id="KW-1185">Reference proteome</keyword>
<gene>
    <name evidence="2" type="ORF">HETSPECPRED_003248</name>
</gene>
<feature type="region of interest" description="Disordered" evidence="1">
    <location>
        <begin position="167"/>
        <end position="267"/>
    </location>
</feature>
<protein>
    <submittedName>
        <fullName evidence="2">Uncharacterized protein</fullName>
    </submittedName>
</protein>
<organism evidence="2 3">
    <name type="scientific">Heterodermia speciosa</name>
    <dbReference type="NCBI Taxonomy" id="116794"/>
    <lineage>
        <taxon>Eukaryota</taxon>
        <taxon>Fungi</taxon>
        <taxon>Dikarya</taxon>
        <taxon>Ascomycota</taxon>
        <taxon>Pezizomycotina</taxon>
        <taxon>Lecanoromycetes</taxon>
        <taxon>OSLEUM clade</taxon>
        <taxon>Lecanoromycetidae</taxon>
        <taxon>Caliciales</taxon>
        <taxon>Physciaceae</taxon>
        <taxon>Heterodermia</taxon>
    </lineage>
</organism>
<dbReference type="EMBL" id="CAJPDS010000002">
    <property type="protein sequence ID" value="CAF9903941.1"/>
    <property type="molecule type" value="Genomic_DNA"/>
</dbReference>
<dbReference type="AlphaFoldDB" id="A0A8H3EBE0"/>
<feature type="compositionally biased region" description="Basic and acidic residues" evidence="1">
    <location>
        <begin position="192"/>
        <end position="204"/>
    </location>
</feature>
<evidence type="ECO:0000313" key="3">
    <source>
        <dbReference type="Proteomes" id="UP000664521"/>
    </source>
</evidence>
<feature type="compositionally biased region" description="Low complexity" evidence="1">
    <location>
        <begin position="206"/>
        <end position="246"/>
    </location>
</feature>
<dbReference type="Proteomes" id="UP000664521">
    <property type="component" value="Unassembled WGS sequence"/>
</dbReference>
<sequence length="267" mass="29770">MDLTEEDFLKAITNEEAFLQAVSAKPQGWYSLFYREKNRLLHRIRQNQSLGTETQTRGRPEKQVIALAAEHARLEKINDLIDQAATLRDTAPKAQDVIGSNKAQRVLGREAPRPPRPRHRKSLSWQDHSEVPPTQEEGSENDSEKEKERLANDLVVGRRMIEENLRRLVNDESMPPTPRPRSRTVDASPKVVRFDVPDSRRDSEASGFSRSSVLSHSSGTSNSSGSSHASGASQASDNSYGSVSSYSDRELSPKAMKMLGIGPKRNP</sequence>
<comment type="caution">
    <text evidence="2">The sequence shown here is derived from an EMBL/GenBank/DDBJ whole genome shotgun (WGS) entry which is preliminary data.</text>
</comment>
<evidence type="ECO:0000256" key="1">
    <source>
        <dbReference type="SAM" id="MobiDB-lite"/>
    </source>
</evidence>
<proteinExistence type="predicted"/>